<organism evidence="8">
    <name type="scientific">marine metagenome</name>
    <dbReference type="NCBI Taxonomy" id="408172"/>
    <lineage>
        <taxon>unclassified sequences</taxon>
        <taxon>metagenomes</taxon>
        <taxon>ecological metagenomes</taxon>
    </lineage>
</organism>
<evidence type="ECO:0000256" key="2">
    <source>
        <dbReference type="ARBA" id="ARBA00022475"/>
    </source>
</evidence>
<dbReference type="EMBL" id="UINC01093696">
    <property type="protein sequence ID" value="SVC48323.1"/>
    <property type="molecule type" value="Genomic_DNA"/>
</dbReference>
<proteinExistence type="predicted"/>
<dbReference type="InterPro" id="IPR051621">
    <property type="entry name" value="T2SS_protein_J"/>
</dbReference>
<evidence type="ECO:0000256" key="5">
    <source>
        <dbReference type="ARBA" id="ARBA00022692"/>
    </source>
</evidence>
<evidence type="ECO:0000313" key="8">
    <source>
        <dbReference type="EMBL" id="SVC48323.1"/>
    </source>
</evidence>
<keyword evidence="2" id="KW-1003">Cell membrane</keyword>
<dbReference type="SUPFAM" id="SSF54523">
    <property type="entry name" value="Pili subunits"/>
    <property type="match status" value="1"/>
</dbReference>
<name>A0A382MH60_9ZZZZ</name>
<keyword evidence="7" id="KW-0472">Membrane</keyword>
<protein>
    <recommendedName>
        <fullName evidence="9">Type II secretion system protein GspJ</fullName>
    </recommendedName>
</protein>
<evidence type="ECO:0000256" key="1">
    <source>
        <dbReference type="ARBA" id="ARBA00004377"/>
    </source>
</evidence>
<dbReference type="GO" id="GO:0015628">
    <property type="term" value="P:protein secretion by the type II secretion system"/>
    <property type="evidence" value="ECO:0007669"/>
    <property type="project" value="InterPro"/>
</dbReference>
<dbReference type="PANTHER" id="PTHR39583:SF2">
    <property type="entry name" value="TYPE II SECRETION SYSTEM PROTEIN J"/>
    <property type="match status" value="1"/>
</dbReference>
<comment type="subcellular location">
    <subcellularLocation>
        <location evidence="1">Cell inner membrane</location>
        <topology evidence="1">Single-pass membrane protein</topology>
    </subcellularLocation>
</comment>
<dbReference type="GO" id="GO:0015627">
    <property type="term" value="C:type II protein secretion system complex"/>
    <property type="evidence" value="ECO:0007669"/>
    <property type="project" value="InterPro"/>
</dbReference>
<evidence type="ECO:0000256" key="3">
    <source>
        <dbReference type="ARBA" id="ARBA00022481"/>
    </source>
</evidence>
<dbReference type="Gene3D" id="2.10.70.20">
    <property type="entry name" value="gspk-gspi-gspj complex like domains"/>
    <property type="match status" value="1"/>
</dbReference>
<dbReference type="InterPro" id="IPR045584">
    <property type="entry name" value="Pilin-like"/>
</dbReference>
<keyword evidence="6" id="KW-1133">Transmembrane helix</keyword>
<reference evidence="8" key="1">
    <citation type="submission" date="2018-05" db="EMBL/GenBank/DDBJ databases">
        <authorList>
            <person name="Lanie J.A."/>
            <person name="Ng W.-L."/>
            <person name="Kazmierczak K.M."/>
            <person name="Andrzejewski T.M."/>
            <person name="Davidsen T.M."/>
            <person name="Wayne K.J."/>
            <person name="Tettelin H."/>
            <person name="Glass J.I."/>
            <person name="Rusch D."/>
            <person name="Podicherti R."/>
            <person name="Tsui H.-C.T."/>
            <person name="Winkler M.E."/>
        </authorList>
    </citation>
    <scope>NUCLEOTIDE SEQUENCE</scope>
</reference>
<dbReference type="InterPro" id="IPR010055">
    <property type="entry name" value="T2SS_protein-GspJ"/>
</dbReference>
<evidence type="ECO:0008006" key="9">
    <source>
        <dbReference type="Google" id="ProtNLM"/>
    </source>
</evidence>
<evidence type="ECO:0000256" key="4">
    <source>
        <dbReference type="ARBA" id="ARBA00022519"/>
    </source>
</evidence>
<dbReference type="Pfam" id="PF11612">
    <property type="entry name" value="T2SSJ"/>
    <property type="match status" value="1"/>
</dbReference>
<dbReference type="Gene3D" id="3.10.610.10">
    <property type="entry name" value="GSPII I/J protein-like"/>
    <property type="match status" value="1"/>
</dbReference>
<dbReference type="AlphaFoldDB" id="A0A382MH60"/>
<keyword evidence="3" id="KW-0488">Methylation</keyword>
<dbReference type="PANTHER" id="PTHR39583">
    <property type="entry name" value="TYPE II SECRETION SYSTEM PROTEIN J-RELATED"/>
    <property type="match status" value="1"/>
</dbReference>
<keyword evidence="5" id="KW-0812">Transmembrane</keyword>
<keyword evidence="4" id="KW-0997">Cell inner membrane</keyword>
<dbReference type="NCBIfam" id="TIGR01711">
    <property type="entry name" value="gspJ"/>
    <property type="match status" value="1"/>
</dbReference>
<evidence type="ECO:0000256" key="7">
    <source>
        <dbReference type="ARBA" id="ARBA00023136"/>
    </source>
</evidence>
<gene>
    <name evidence="8" type="ORF">METZ01_LOCUS301177</name>
</gene>
<sequence>MAALGGISLQAVVTQQALANENYRQLKSLQRTIQILCDDLYQLQPRGVRDVLGQNYELPLIADGRGMYLLRLSRAGWRNPAGFSRGTLQRVQYRLNDGALIREYWPVLDPVLAMEPIEEVLLENVALVKFEFFDIQNAQPEWEPVWPPLRIDASDWPKAVRFAIEIDGFGRIERLIEVPG</sequence>
<accession>A0A382MH60</accession>
<dbReference type="GO" id="GO:0005886">
    <property type="term" value="C:plasma membrane"/>
    <property type="evidence" value="ECO:0007669"/>
    <property type="project" value="UniProtKB-SubCell"/>
</dbReference>
<evidence type="ECO:0000256" key="6">
    <source>
        <dbReference type="ARBA" id="ARBA00022989"/>
    </source>
</evidence>